<organism evidence="9 10">
    <name type="scientific">Zingiber officinale</name>
    <name type="common">Ginger</name>
    <name type="synonym">Amomum zingiber</name>
    <dbReference type="NCBI Taxonomy" id="94328"/>
    <lineage>
        <taxon>Eukaryota</taxon>
        <taxon>Viridiplantae</taxon>
        <taxon>Streptophyta</taxon>
        <taxon>Embryophyta</taxon>
        <taxon>Tracheophyta</taxon>
        <taxon>Spermatophyta</taxon>
        <taxon>Magnoliopsida</taxon>
        <taxon>Liliopsida</taxon>
        <taxon>Zingiberales</taxon>
        <taxon>Zingiberaceae</taxon>
        <taxon>Zingiber</taxon>
    </lineage>
</organism>
<dbReference type="PANTHER" id="PTHR36766">
    <property type="entry name" value="PLANT BROAD-SPECTRUM MILDEW RESISTANCE PROTEIN RPW8"/>
    <property type="match status" value="1"/>
</dbReference>
<comment type="caution">
    <text evidence="9">The sequence shown here is derived from an EMBL/GenBank/DDBJ whole genome shotgun (WGS) entry which is preliminary data.</text>
</comment>
<evidence type="ECO:0000313" key="10">
    <source>
        <dbReference type="Proteomes" id="UP000734854"/>
    </source>
</evidence>
<keyword evidence="10" id="KW-1185">Reference proteome</keyword>
<evidence type="ECO:0000256" key="5">
    <source>
        <dbReference type="ARBA" id="ARBA00022821"/>
    </source>
</evidence>
<keyword evidence="4" id="KW-0547">Nucleotide-binding</keyword>
<evidence type="ECO:0000256" key="2">
    <source>
        <dbReference type="ARBA" id="ARBA00022614"/>
    </source>
</evidence>
<dbReference type="GO" id="GO:0043531">
    <property type="term" value="F:ADP binding"/>
    <property type="evidence" value="ECO:0007669"/>
    <property type="project" value="InterPro"/>
</dbReference>
<keyword evidence="6" id="KW-0067">ATP-binding</keyword>
<reference evidence="9 10" key="1">
    <citation type="submission" date="2020-08" db="EMBL/GenBank/DDBJ databases">
        <title>Plant Genome Project.</title>
        <authorList>
            <person name="Zhang R.-G."/>
        </authorList>
    </citation>
    <scope>NUCLEOTIDE SEQUENCE [LARGE SCALE GENOMIC DNA]</scope>
    <source>
        <tissue evidence="9">Rhizome</tissue>
    </source>
</reference>
<evidence type="ECO:0000259" key="8">
    <source>
        <dbReference type="Pfam" id="PF18052"/>
    </source>
</evidence>
<comment type="similarity">
    <text evidence="1">Belongs to the disease resistance NB-LRR family.</text>
</comment>
<feature type="domain" description="NB-ARC" evidence="7">
    <location>
        <begin position="180"/>
        <end position="335"/>
    </location>
</feature>
<feature type="domain" description="Disease resistance N-terminal" evidence="8">
    <location>
        <begin position="2"/>
        <end position="64"/>
    </location>
</feature>
<evidence type="ECO:0000256" key="1">
    <source>
        <dbReference type="ARBA" id="ARBA00008894"/>
    </source>
</evidence>
<dbReference type="PANTHER" id="PTHR36766:SF40">
    <property type="entry name" value="DISEASE RESISTANCE PROTEIN RGA3"/>
    <property type="match status" value="1"/>
</dbReference>
<dbReference type="InterPro" id="IPR002182">
    <property type="entry name" value="NB-ARC"/>
</dbReference>
<evidence type="ECO:0000259" key="7">
    <source>
        <dbReference type="Pfam" id="PF00931"/>
    </source>
</evidence>
<evidence type="ECO:0000313" key="9">
    <source>
        <dbReference type="EMBL" id="KAG6535269.1"/>
    </source>
</evidence>
<dbReference type="Pfam" id="PF18052">
    <property type="entry name" value="Rx_N"/>
    <property type="match status" value="1"/>
</dbReference>
<dbReference type="GO" id="GO:0005524">
    <property type="term" value="F:ATP binding"/>
    <property type="evidence" value="ECO:0007669"/>
    <property type="project" value="UniProtKB-KW"/>
</dbReference>
<dbReference type="OrthoDB" id="771937at2759"/>
<keyword evidence="5" id="KW-0611">Plant defense</keyword>
<dbReference type="EMBL" id="JACMSC010000001">
    <property type="protein sequence ID" value="KAG6535269.1"/>
    <property type="molecule type" value="Genomic_DNA"/>
</dbReference>
<dbReference type="InterPro" id="IPR041118">
    <property type="entry name" value="Rx_N"/>
</dbReference>
<protein>
    <submittedName>
        <fullName evidence="9">Uncharacterized protein</fullName>
    </submittedName>
</protein>
<evidence type="ECO:0000256" key="4">
    <source>
        <dbReference type="ARBA" id="ARBA00022741"/>
    </source>
</evidence>
<proteinExistence type="inferred from homology"/>
<sequence length="443" mass="50192">METLCTSLLKTQTMLAKVKSSQSNDTKWMPIMPLMQKLKDAAYDAEDLIDEFQYHVLRQKIKGEEEDKAASGSGGLPNILPAAKEKLFGPSHSLEEDAMRTSVVEIQGRLERIANSMEGIMNVLPLNDRGTQLEVKFQSRESCSSPATDILFGREKELNQVVEWLLGSANQVEPAPGVVNDTFSVLPITGIGGVGKTTLAQYVYKDTRIQHHFDLKIWVCVSHNFSVQGLTKSIIQSVTQQKQHDNMCLESLRKILDEHIANKKFLLFLDDMWSDKESIWENFCALLKDGGAHGSKIIVTTRVMKVSKMVNPAESILLHGLDEDVFWQLFNKCSFGILNPEDYPGLEDIGRKIARKLKGSPLAAKTIGKVMKSNLCWQHWTTIMESDIWEVKQDEDGIMPALQLSYQYLDENMKQCFAFCSMVPKDYTFDKVELVLMWMAERR</sequence>
<dbReference type="AlphaFoldDB" id="A0A8J5I4C4"/>
<evidence type="ECO:0000256" key="3">
    <source>
        <dbReference type="ARBA" id="ARBA00022737"/>
    </source>
</evidence>
<name>A0A8J5I4C4_ZINOF</name>
<dbReference type="Pfam" id="PF00931">
    <property type="entry name" value="NB-ARC"/>
    <property type="match status" value="1"/>
</dbReference>
<gene>
    <name evidence="9" type="ORF">ZIOFF_000234</name>
</gene>
<accession>A0A8J5I4C4</accession>
<evidence type="ECO:0000256" key="6">
    <source>
        <dbReference type="ARBA" id="ARBA00022840"/>
    </source>
</evidence>
<dbReference type="Proteomes" id="UP000734854">
    <property type="component" value="Unassembled WGS sequence"/>
</dbReference>
<keyword evidence="3" id="KW-0677">Repeat</keyword>
<keyword evidence="2" id="KW-0433">Leucine-rich repeat</keyword>
<dbReference type="GO" id="GO:0006952">
    <property type="term" value="P:defense response"/>
    <property type="evidence" value="ECO:0007669"/>
    <property type="project" value="UniProtKB-KW"/>
</dbReference>